<dbReference type="Pfam" id="PF00753">
    <property type="entry name" value="Lactamase_B"/>
    <property type="match status" value="1"/>
</dbReference>
<evidence type="ECO:0000256" key="1">
    <source>
        <dbReference type="ARBA" id="ARBA00001947"/>
    </source>
</evidence>
<keyword evidence="3" id="KW-0479">Metal-binding</keyword>
<dbReference type="OrthoDB" id="10250730at2759"/>
<comment type="cofactor">
    <cofactor evidence="1">
        <name>Zn(2+)</name>
        <dbReference type="ChEBI" id="CHEBI:29105"/>
    </cofactor>
</comment>
<dbReference type="AlphaFoldDB" id="A0A9P9A0Q5"/>
<evidence type="ECO:0000256" key="3">
    <source>
        <dbReference type="ARBA" id="ARBA00022723"/>
    </source>
</evidence>
<dbReference type="CDD" id="cd07729">
    <property type="entry name" value="AHL_lactonase_MBL-fold"/>
    <property type="match status" value="1"/>
</dbReference>
<name>A0A9P9A0Q5_9PEZI</name>
<evidence type="ECO:0000313" key="9">
    <source>
        <dbReference type="Proteomes" id="UP000758603"/>
    </source>
</evidence>
<dbReference type="PANTHER" id="PTHR42978:SF2">
    <property type="entry name" value="102 KBASES UNSTABLE REGION: FROM 1 TO 119443"/>
    <property type="match status" value="1"/>
</dbReference>
<comment type="similarity">
    <text evidence="2">Belongs to the metallo-beta-lactamase superfamily.</text>
</comment>
<evidence type="ECO:0000256" key="4">
    <source>
        <dbReference type="ARBA" id="ARBA00022801"/>
    </source>
</evidence>
<evidence type="ECO:0000256" key="2">
    <source>
        <dbReference type="ARBA" id="ARBA00007749"/>
    </source>
</evidence>
<dbReference type="Gene3D" id="3.60.15.10">
    <property type="entry name" value="Ribonuclease Z/Hydroxyacylglutathione hydrolase-like"/>
    <property type="match status" value="1"/>
</dbReference>
<dbReference type="InterPro" id="IPR001279">
    <property type="entry name" value="Metallo-B-lactamas"/>
</dbReference>
<feature type="signal peptide" evidence="6">
    <location>
        <begin position="1"/>
        <end position="30"/>
    </location>
</feature>
<accession>A0A9P9A0Q5</accession>
<dbReference type="RefSeq" id="XP_045962901.1">
    <property type="nucleotide sequence ID" value="XM_046104728.1"/>
</dbReference>
<feature type="chain" id="PRO_5040307702" evidence="6">
    <location>
        <begin position="31"/>
        <end position="279"/>
    </location>
</feature>
<keyword evidence="4" id="KW-0378">Hydrolase</keyword>
<gene>
    <name evidence="8" type="ORF">BKA67DRAFT_591510</name>
</gene>
<dbReference type="SUPFAM" id="SSF56281">
    <property type="entry name" value="Metallo-hydrolase/oxidoreductase"/>
    <property type="match status" value="1"/>
</dbReference>
<proteinExistence type="inferred from homology"/>
<dbReference type="InterPro" id="IPR036866">
    <property type="entry name" value="RibonucZ/Hydroxyglut_hydro"/>
</dbReference>
<feature type="domain" description="Metallo-beta-lactamase" evidence="7">
    <location>
        <begin position="50"/>
        <end position="263"/>
    </location>
</feature>
<evidence type="ECO:0000313" key="8">
    <source>
        <dbReference type="EMBL" id="KAH6658667.1"/>
    </source>
</evidence>
<dbReference type="PANTHER" id="PTHR42978">
    <property type="entry name" value="QUORUM-QUENCHING LACTONASE YTNP-RELATED-RELATED"/>
    <property type="match status" value="1"/>
</dbReference>
<keyword evidence="5" id="KW-0862">Zinc</keyword>
<dbReference type="InterPro" id="IPR051013">
    <property type="entry name" value="MBL_superfamily_lactonases"/>
</dbReference>
<keyword evidence="6" id="KW-0732">Signal</keyword>
<sequence>MSTTSTLPSGAKLWLLNLGFLDIDAASVLAGANQFPASLPPQQHERRELIMIAALLYHPDIGLMLFDTGSCEDVIDSWGAKSLECCPRIWSKSLHGLPEAIKATGAGDISDIKAIVLSHLHQDHAGGLEHFFDTDVEIWCHEEELKNAFWTCATGIEQGTYVRDYLVLGRLNWKTFSGQSVEIYQGITLHHCPGHTAGSVAMELDLENTGPIVFTGDAFHVKENYEQGVHPGTLTRDFKEWHRSRDYIRRLVQKRKAKVVLGHEPLYFDAMKTSLEYLE</sequence>
<keyword evidence="9" id="KW-1185">Reference proteome</keyword>
<dbReference type="GO" id="GO:0046872">
    <property type="term" value="F:metal ion binding"/>
    <property type="evidence" value="ECO:0007669"/>
    <property type="project" value="UniProtKB-KW"/>
</dbReference>
<evidence type="ECO:0000256" key="6">
    <source>
        <dbReference type="SAM" id="SignalP"/>
    </source>
</evidence>
<dbReference type="EMBL" id="JAGPXC010000002">
    <property type="protein sequence ID" value="KAH6658667.1"/>
    <property type="molecule type" value="Genomic_DNA"/>
</dbReference>
<comment type="caution">
    <text evidence="8">The sequence shown here is derived from an EMBL/GenBank/DDBJ whole genome shotgun (WGS) entry which is preliminary data.</text>
</comment>
<dbReference type="GO" id="GO:0016787">
    <property type="term" value="F:hydrolase activity"/>
    <property type="evidence" value="ECO:0007669"/>
    <property type="project" value="UniProtKB-KW"/>
</dbReference>
<dbReference type="GeneID" id="70133619"/>
<protein>
    <submittedName>
        <fullName evidence="8">Metallo-beta-lactamase superfamily protein</fullName>
    </submittedName>
</protein>
<dbReference type="SMART" id="SM00849">
    <property type="entry name" value="Lactamase_B"/>
    <property type="match status" value="1"/>
</dbReference>
<evidence type="ECO:0000256" key="5">
    <source>
        <dbReference type="ARBA" id="ARBA00022833"/>
    </source>
</evidence>
<organism evidence="8 9">
    <name type="scientific">Truncatella angustata</name>
    <dbReference type="NCBI Taxonomy" id="152316"/>
    <lineage>
        <taxon>Eukaryota</taxon>
        <taxon>Fungi</taxon>
        <taxon>Dikarya</taxon>
        <taxon>Ascomycota</taxon>
        <taxon>Pezizomycotina</taxon>
        <taxon>Sordariomycetes</taxon>
        <taxon>Xylariomycetidae</taxon>
        <taxon>Amphisphaeriales</taxon>
        <taxon>Sporocadaceae</taxon>
        <taxon>Truncatella</taxon>
    </lineage>
</organism>
<dbReference type="Proteomes" id="UP000758603">
    <property type="component" value="Unassembled WGS sequence"/>
</dbReference>
<evidence type="ECO:0000259" key="7">
    <source>
        <dbReference type="SMART" id="SM00849"/>
    </source>
</evidence>
<reference evidence="8" key="1">
    <citation type="journal article" date="2021" name="Nat. Commun.">
        <title>Genetic determinants of endophytism in the Arabidopsis root mycobiome.</title>
        <authorList>
            <person name="Mesny F."/>
            <person name="Miyauchi S."/>
            <person name="Thiergart T."/>
            <person name="Pickel B."/>
            <person name="Atanasova L."/>
            <person name="Karlsson M."/>
            <person name="Huettel B."/>
            <person name="Barry K.W."/>
            <person name="Haridas S."/>
            <person name="Chen C."/>
            <person name="Bauer D."/>
            <person name="Andreopoulos W."/>
            <person name="Pangilinan J."/>
            <person name="LaButti K."/>
            <person name="Riley R."/>
            <person name="Lipzen A."/>
            <person name="Clum A."/>
            <person name="Drula E."/>
            <person name="Henrissat B."/>
            <person name="Kohler A."/>
            <person name="Grigoriev I.V."/>
            <person name="Martin F.M."/>
            <person name="Hacquard S."/>
        </authorList>
    </citation>
    <scope>NUCLEOTIDE SEQUENCE</scope>
    <source>
        <strain evidence="8">MPI-SDFR-AT-0073</strain>
    </source>
</reference>